<name>A0ABW1SMT5_9LACO</name>
<accession>A0ABW1SMT5</accession>
<sequence>MKTSEFKHRFEALDDNYKVSMTKNSVYLQYHGGVIGYIDREIRFGLGVNFSQSLPHLQELYMLATEFAGTLVEDRDPKLYRVHILRTTDGTYLNRNNKDKRYYTGGSDVFGSQTQFTMEEIGEMSRKKQLAIDWDKALEEVKDD</sequence>
<gene>
    <name evidence="1" type="ORF">ACFP1L_12040</name>
</gene>
<organism evidence="1 2">
    <name type="scientific">Lactiplantibacillus nangangensis</name>
    <dbReference type="NCBI Taxonomy" id="2559917"/>
    <lineage>
        <taxon>Bacteria</taxon>
        <taxon>Bacillati</taxon>
        <taxon>Bacillota</taxon>
        <taxon>Bacilli</taxon>
        <taxon>Lactobacillales</taxon>
        <taxon>Lactobacillaceae</taxon>
        <taxon>Lactiplantibacillus</taxon>
    </lineage>
</organism>
<dbReference type="EMBL" id="JBHSSE010000024">
    <property type="protein sequence ID" value="MFC6202593.1"/>
    <property type="molecule type" value="Genomic_DNA"/>
</dbReference>
<proteinExistence type="predicted"/>
<keyword evidence="2" id="KW-1185">Reference proteome</keyword>
<protein>
    <submittedName>
        <fullName evidence="1">Uncharacterized protein</fullName>
    </submittedName>
</protein>
<evidence type="ECO:0000313" key="2">
    <source>
        <dbReference type="Proteomes" id="UP001596171"/>
    </source>
</evidence>
<dbReference type="Proteomes" id="UP001596171">
    <property type="component" value="Unassembled WGS sequence"/>
</dbReference>
<reference evidence="2" key="1">
    <citation type="journal article" date="2019" name="Int. J. Syst. Evol. Microbiol.">
        <title>The Global Catalogue of Microorganisms (GCM) 10K type strain sequencing project: providing services to taxonomists for standard genome sequencing and annotation.</title>
        <authorList>
            <consortium name="The Broad Institute Genomics Platform"/>
            <consortium name="The Broad Institute Genome Sequencing Center for Infectious Disease"/>
            <person name="Wu L."/>
            <person name="Ma J."/>
        </authorList>
    </citation>
    <scope>NUCLEOTIDE SEQUENCE [LARGE SCALE GENOMIC DNA]</scope>
    <source>
        <strain evidence="2">CCM 8930</strain>
    </source>
</reference>
<comment type="caution">
    <text evidence="1">The sequence shown here is derived from an EMBL/GenBank/DDBJ whole genome shotgun (WGS) entry which is preliminary data.</text>
</comment>
<dbReference type="RefSeq" id="WP_137616557.1">
    <property type="nucleotide sequence ID" value="NZ_BJDI01000010.1"/>
</dbReference>
<evidence type="ECO:0000313" key="1">
    <source>
        <dbReference type="EMBL" id="MFC6202593.1"/>
    </source>
</evidence>